<dbReference type="RefSeq" id="WP_243991782.1">
    <property type="nucleotide sequence ID" value="NZ_JALHLE010000007.1"/>
</dbReference>
<protein>
    <submittedName>
        <fullName evidence="3">Glucose 1-dehydrogenase</fullName>
        <ecNumber evidence="3">1.1.1.47</ecNumber>
    </submittedName>
</protein>
<evidence type="ECO:0000313" key="3">
    <source>
        <dbReference type="EMBL" id="MCJ2178074.1"/>
    </source>
</evidence>
<dbReference type="InterPro" id="IPR036291">
    <property type="entry name" value="NAD(P)-bd_dom_sf"/>
</dbReference>
<sequence length="262" mass="26992">MARFAGKTALITGGGTGIGRATAEAIVSEGGNVVLIGRRLEPLEAVSAACGALAVAGDTTSPEDLERAAKLAEDTYGGLDILVANAGIEHFGSVETVGLDDWRKVIETNLEGSMLAARASIPAMRRRGGGAIVLVASVAANLGAPSYVSYLASKAGMHGLNRSLAYDYGRERIRSNVICPGWVATEMTDRAKHDIAAAEGTTAEQLVADVVANYPLRRMAEPEEIARAIAFLASDDSSFITGTSLVADGGGSIVDIGTLPFA</sequence>
<dbReference type="InterPro" id="IPR002347">
    <property type="entry name" value="SDR_fam"/>
</dbReference>
<feature type="domain" description="Ketoreductase" evidence="2">
    <location>
        <begin position="7"/>
        <end position="171"/>
    </location>
</feature>
<dbReference type="NCBIfam" id="NF005559">
    <property type="entry name" value="PRK07231.1"/>
    <property type="match status" value="1"/>
</dbReference>
<organism evidence="3 4">
    <name type="scientific">Novosphingobium album</name>
    <name type="common">ex Hu et al. 2023</name>
    <dbReference type="NCBI Taxonomy" id="2930093"/>
    <lineage>
        <taxon>Bacteria</taxon>
        <taxon>Pseudomonadati</taxon>
        <taxon>Pseudomonadota</taxon>
        <taxon>Alphaproteobacteria</taxon>
        <taxon>Sphingomonadales</taxon>
        <taxon>Sphingomonadaceae</taxon>
        <taxon>Novosphingobium</taxon>
    </lineage>
</organism>
<dbReference type="GO" id="GO:0047936">
    <property type="term" value="F:glucose 1-dehydrogenase [NAD(P)+] activity"/>
    <property type="evidence" value="ECO:0007669"/>
    <property type="project" value="UniProtKB-EC"/>
</dbReference>
<reference evidence="3" key="1">
    <citation type="submission" date="2022-03" db="EMBL/GenBank/DDBJ databases">
        <title>Identification of a novel bacterium isolated from mangrove sediments.</title>
        <authorList>
            <person name="Pan X."/>
        </authorList>
    </citation>
    <scope>NUCLEOTIDE SEQUENCE</scope>
    <source>
        <strain evidence="3">B2580</strain>
    </source>
</reference>
<evidence type="ECO:0000256" key="1">
    <source>
        <dbReference type="ARBA" id="ARBA00006484"/>
    </source>
</evidence>
<dbReference type="PRINTS" id="PR00081">
    <property type="entry name" value="GDHRDH"/>
</dbReference>
<accession>A0ABT0AZE8</accession>
<dbReference type="PRINTS" id="PR00080">
    <property type="entry name" value="SDRFAMILY"/>
</dbReference>
<dbReference type="InterPro" id="IPR057326">
    <property type="entry name" value="KR_dom"/>
</dbReference>
<keyword evidence="4" id="KW-1185">Reference proteome</keyword>
<dbReference type="Proteomes" id="UP001162880">
    <property type="component" value="Unassembled WGS sequence"/>
</dbReference>
<dbReference type="SUPFAM" id="SSF51735">
    <property type="entry name" value="NAD(P)-binding Rossmann-fold domains"/>
    <property type="match status" value="1"/>
</dbReference>
<evidence type="ECO:0000259" key="2">
    <source>
        <dbReference type="SMART" id="SM00822"/>
    </source>
</evidence>
<name>A0ABT0AZE8_9SPHN</name>
<keyword evidence="3" id="KW-0560">Oxidoreductase</keyword>
<proteinExistence type="inferred from homology"/>
<dbReference type="EC" id="1.1.1.47" evidence="3"/>
<dbReference type="Gene3D" id="3.40.50.720">
    <property type="entry name" value="NAD(P)-binding Rossmann-like Domain"/>
    <property type="match status" value="1"/>
</dbReference>
<dbReference type="SMART" id="SM00822">
    <property type="entry name" value="PKS_KR"/>
    <property type="match status" value="1"/>
</dbReference>
<dbReference type="CDD" id="cd05233">
    <property type="entry name" value="SDR_c"/>
    <property type="match status" value="1"/>
</dbReference>
<comment type="similarity">
    <text evidence="1">Belongs to the short-chain dehydrogenases/reductases (SDR) family.</text>
</comment>
<evidence type="ECO:0000313" key="4">
    <source>
        <dbReference type="Proteomes" id="UP001162880"/>
    </source>
</evidence>
<gene>
    <name evidence="3" type="ORF">MTR64_05830</name>
</gene>
<dbReference type="EMBL" id="JALHLE010000007">
    <property type="protein sequence ID" value="MCJ2178074.1"/>
    <property type="molecule type" value="Genomic_DNA"/>
</dbReference>
<dbReference type="PANTHER" id="PTHR42760">
    <property type="entry name" value="SHORT-CHAIN DEHYDROGENASES/REDUCTASES FAMILY MEMBER"/>
    <property type="match status" value="1"/>
</dbReference>
<dbReference type="Pfam" id="PF13561">
    <property type="entry name" value="adh_short_C2"/>
    <property type="match status" value="1"/>
</dbReference>
<comment type="caution">
    <text evidence="3">The sequence shown here is derived from an EMBL/GenBank/DDBJ whole genome shotgun (WGS) entry which is preliminary data.</text>
</comment>